<dbReference type="SMART" id="SM00173">
    <property type="entry name" value="RAS"/>
    <property type="match status" value="1"/>
</dbReference>
<proteinExistence type="predicted"/>
<dbReference type="AlphaFoldDB" id="A0A1J4JZN6"/>
<dbReference type="GO" id="GO:0003924">
    <property type="term" value="F:GTPase activity"/>
    <property type="evidence" value="ECO:0007669"/>
    <property type="project" value="InterPro"/>
</dbReference>
<sequence length="206" mass="23230">MKTAKLVIVGDTNVGKTCIVNSIKGLPFTRQMQTNCVDNSQILVKTDKGNVEVFIYDTAGQEVYQSLSATYARDADITFLVFDLTSDLSFKNLVAWFDVMRNVHADNIVYVIGNKSDENNREVEDSNSAKMYIYNNFEGDVHTEYIEVSAKTGKNIDVLFKMAAEEFLDGRSSKRREEAEERSVNITECSKNKENDEIVKKKCCGS</sequence>
<dbReference type="SMART" id="SM00176">
    <property type="entry name" value="RAN"/>
    <property type="match status" value="1"/>
</dbReference>
<reference evidence="2" key="1">
    <citation type="submission" date="2016-10" db="EMBL/GenBank/DDBJ databases">
        <authorList>
            <person name="Benchimol M."/>
            <person name="Almeida L.G."/>
            <person name="Vasconcelos A.T."/>
            <person name="Perreira-Neves A."/>
            <person name="Rosa I.A."/>
            <person name="Tasca T."/>
            <person name="Bogo M.R."/>
            <person name="de Souza W."/>
        </authorList>
    </citation>
    <scope>NUCLEOTIDE SEQUENCE [LARGE SCALE GENOMIC DNA]</scope>
    <source>
        <strain evidence="2">K</strain>
    </source>
</reference>
<dbReference type="PROSITE" id="PS51419">
    <property type="entry name" value="RAB"/>
    <property type="match status" value="1"/>
</dbReference>
<dbReference type="Proteomes" id="UP000179807">
    <property type="component" value="Unassembled WGS sequence"/>
</dbReference>
<dbReference type="CDD" id="cd00154">
    <property type="entry name" value="Rab"/>
    <property type="match status" value="1"/>
</dbReference>
<dbReference type="VEuPathDB" id="TrichDB:TRFO_06470"/>
<dbReference type="Pfam" id="PF00071">
    <property type="entry name" value="Ras"/>
    <property type="match status" value="1"/>
</dbReference>
<keyword evidence="1" id="KW-0547">Nucleotide-binding</keyword>
<organism evidence="2 3">
    <name type="scientific">Tritrichomonas foetus</name>
    <dbReference type="NCBI Taxonomy" id="1144522"/>
    <lineage>
        <taxon>Eukaryota</taxon>
        <taxon>Metamonada</taxon>
        <taxon>Parabasalia</taxon>
        <taxon>Tritrichomonadida</taxon>
        <taxon>Tritrichomonadidae</taxon>
        <taxon>Tritrichomonas</taxon>
    </lineage>
</organism>
<dbReference type="GeneID" id="94827820"/>
<dbReference type="PANTHER" id="PTHR47978">
    <property type="match status" value="1"/>
</dbReference>
<dbReference type="InterPro" id="IPR027417">
    <property type="entry name" value="P-loop_NTPase"/>
</dbReference>
<gene>
    <name evidence="2" type="primary">Rab37</name>
    <name evidence="2" type="ORF">TRFO_06470</name>
</gene>
<evidence type="ECO:0000313" key="2">
    <source>
        <dbReference type="EMBL" id="OHT04146.1"/>
    </source>
</evidence>
<dbReference type="NCBIfam" id="TIGR00231">
    <property type="entry name" value="small_GTP"/>
    <property type="match status" value="1"/>
</dbReference>
<dbReference type="EMBL" id="MLAK01000804">
    <property type="protein sequence ID" value="OHT04146.1"/>
    <property type="molecule type" value="Genomic_DNA"/>
</dbReference>
<comment type="caution">
    <text evidence="2">The sequence shown here is derived from an EMBL/GenBank/DDBJ whole genome shotgun (WGS) entry which is preliminary data.</text>
</comment>
<protein>
    <submittedName>
        <fullName evidence="2">Ras-related protein Rab-37</fullName>
    </submittedName>
</protein>
<name>A0A1J4JZN6_9EUKA</name>
<evidence type="ECO:0000313" key="3">
    <source>
        <dbReference type="Proteomes" id="UP000179807"/>
    </source>
</evidence>
<dbReference type="SUPFAM" id="SSF52540">
    <property type="entry name" value="P-loop containing nucleoside triphosphate hydrolases"/>
    <property type="match status" value="1"/>
</dbReference>
<dbReference type="SMART" id="SM00174">
    <property type="entry name" value="RHO"/>
    <property type="match status" value="1"/>
</dbReference>
<dbReference type="Gene3D" id="3.40.50.300">
    <property type="entry name" value="P-loop containing nucleotide triphosphate hydrolases"/>
    <property type="match status" value="1"/>
</dbReference>
<dbReference type="InterPro" id="IPR001806">
    <property type="entry name" value="Small_GTPase"/>
</dbReference>
<dbReference type="SMART" id="SM00175">
    <property type="entry name" value="RAB"/>
    <property type="match status" value="1"/>
</dbReference>
<accession>A0A1J4JZN6</accession>
<dbReference type="RefSeq" id="XP_068357282.1">
    <property type="nucleotide sequence ID" value="XM_068493116.1"/>
</dbReference>
<dbReference type="PRINTS" id="PR00449">
    <property type="entry name" value="RASTRNSFRMNG"/>
</dbReference>
<dbReference type="InterPro" id="IPR005225">
    <property type="entry name" value="Small_GTP-bd"/>
</dbReference>
<evidence type="ECO:0000256" key="1">
    <source>
        <dbReference type="ARBA" id="ARBA00022741"/>
    </source>
</evidence>
<keyword evidence="3" id="KW-1185">Reference proteome</keyword>
<dbReference type="GO" id="GO:0005525">
    <property type="term" value="F:GTP binding"/>
    <property type="evidence" value="ECO:0007669"/>
    <property type="project" value="InterPro"/>
</dbReference>